<dbReference type="Pfam" id="PF10117">
    <property type="entry name" value="McrBC"/>
    <property type="match status" value="1"/>
</dbReference>
<reference evidence="1 2" key="1">
    <citation type="submission" date="2017-08" db="EMBL/GenBank/DDBJ databases">
        <title>The complete genome sequence of Maribacter sp. B1, isolated from deep-sea sediment.</title>
        <authorList>
            <person name="Wu Y.-H."/>
            <person name="Cheng H."/>
            <person name="Xu X.-W."/>
        </authorList>
    </citation>
    <scope>NUCLEOTIDE SEQUENCE [LARGE SCALE GENOMIC DNA]</scope>
    <source>
        <strain evidence="1 2">B1</strain>
    </source>
</reference>
<dbReference type="InterPro" id="IPR019292">
    <property type="entry name" value="McrC"/>
</dbReference>
<dbReference type="REBASE" id="216191">
    <property type="entry name" value="MspB1McrBCP"/>
</dbReference>
<organism evidence="1 2">
    <name type="scientific">Maribacter cobaltidurans</name>
    <dbReference type="NCBI Taxonomy" id="1178778"/>
    <lineage>
        <taxon>Bacteria</taxon>
        <taxon>Pseudomonadati</taxon>
        <taxon>Bacteroidota</taxon>
        <taxon>Flavobacteriia</taxon>
        <taxon>Flavobacteriales</taxon>
        <taxon>Flavobacteriaceae</taxon>
        <taxon>Maribacter</taxon>
    </lineage>
</organism>
<dbReference type="PANTHER" id="PTHR38733:SF1">
    <property type="entry name" value="TYPE IV METHYL-DIRECTED RESTRICTION ENZYME ECOKMCRBC"/>
    <property type="match status" value="1"/>
</dbReference>
<gene>
    <name evidence="1" type="ORF">CJ263_05520</name>
</gene>
<dbReference type="KEGG" id="marb:CJ263_05520"/>
<dbReference type="Gene3D" id="3.90.320.10">
    <property type="match status" value="1"/>
</dbReference>
<dbReference type="RefSeq" id="WP_094996342.1">
    <property type="nucleotide sequence ID" value="NZ_BMJL01000001.1"/>
</dbReference>
<evidence type="ECO:0000313" key="1">
    <source>
        <dbReference type="EMBL" id="ASV29718.1"/>
    </source>
</evidence>
<keyword evidence="2" id="KW-1185">Reference proteome</keyword>
<protein>
    <submittedName>
        <fullName evidence="1">Uncharacterized protein</fullName>
    </submittedName>
</protein>
<evidence type="ECO:0000313" key="2">
    <source>
        <dbReference type="Proteomes" id="UP000215244"/>
    </source>
</evidence>
<name>A0A223V3Z2_9FLAO</name>
<proteinExistence type="predicted"/>
<dbReference type="OrthoDB" id="307209at2"/>
<dbReference type="AlphaFoldDB" id="A0A223V3Z2"/>
<accession>A0A223V3Z2</accession>
<dbReference type="InterPro" id="IPR011604">
    <property type="entry name" value="PDDEXK-like_dom_sf"/>
</dbReference>
<dbReference type="Proteomes" id="UP000215244">
    <property type="component" value="Chromosome"/>
</dbReference>
<sequence>MNNRKNILQVFEHSKLQVGREYNNVLFEEKHLNALAKLNQLHNNEYFTLLHKGIKFSQYVGVIQIDGLTIEILPKIDGGSNNESHWQKVLINMLRTTRRLKVNKVGQAKVSKQQIHLLDIYFEWFLNETQLLIRQGLIRQYRTKKGNIKALKGKLVFAAHLNHNLIHKERFYTEHQVYDYDHQIHQILSQALDIIGQFSSGTYLYSKCKRVQAAFPDVSNTAANLHTFDKLVSNRKTKPYATALEIARLIILNFAPNISNGKEKMLALLFDMNNLWEEYVLAKLKSVHIDGLSVKGQESKPFWNRIKIRPDIVLRKDSKTYVIDTKWKNIGSNKPSTNDLRQMYVYNKYWESSRALLLYPSLITEKPNFISFKNEKQECGIGKLNILEDGNLKDNCGQEIINWLN</sequence>
<dbReference type="EMBL" id="CP022957">
    <property type="protein sequence ID" value="ASV29718.1"/>
    <property type="molecule type" value="Genomic_DNA"/>
</dbReference>
<dbReference type="PANTHER" id="PTHR38733">
    <property type="entry name" value="PROTEIN MCRC"/>
    <property type="match status" value="1"/>
</dbReference>